<keyword evidence="2" id="KW-0812">Transmembrane</keyword>
<dbReference type="AlphaFoldDB" id="A0A2I4S625"/>
<feature type="transmembrane region" description="Helical" evidence="2">
    <location>
        <begin position="135"/>
        <end position="153"/>
    </location>
</feature>
<protein>
    <submittedName>
        <fullName evidence="3">Uncharacterized protein</fullName>
    </submittedName>
</protein>
<keyword evidence="2" id="KW-1133">Transmembrane helix</keyword>
<name>A0A2I4S625_ORYRU</name>
<feature type="region of interest" description="Disordered" evidence="1">
    <location>
        <begin position="1"/>
        <end position="93"/>
    </location>
</feature>
<reference evidence="3" key="1">
    <citation type="submission" date="2017-07" db="EMBL/GenBank/DDBJ databases">
        <title>Chromosomal microdeletions drove parallel domestication of plant architecture in Asian and African rice#.</title>
        <authorList>
            <person name="Wu Y."/>
            <person name="Zhao S."/>
            <person name="Li X."/>
            <person name="Zhang B."/>
            <person name="Jiang L."/>
            <person name="Tang Y."/>
            <person name="Zhao J."/>
            <person name="Ma X."/>
            <person name="Cai H."/>
            <person name="Sun C."/>
            <person name="Tan L."/>
        </authorList>
    </citation>
    <scope>NUCLEOTIDE SEQUENCE</scope>
</reference>
<feature type="compositionally biased region" description="Low complexity" evidence="1">
    <location>
        <begin position="1"/>
        <end position="13"/>
    </location>
</feature>
<accession>A0A2I4S625</accession>
<feature type="compositionally biased region" description="Low complexity" evidence="1">
    <location>
        <begin position="53"/>
        <end position="64"/>
    </location>
</feature>
<organism evidence="3">
    <name type="scientific">Oryza rufipogon</name>
    <name type="common">Brownbeard rice</name>
    <name type="synonym">Asian wild rice</name>
    <dbReference type="NCBI Taxonomy" id="4529"/>
    <lineage>
        <taxon>Eukaryota</taxon>
        <taxon>Viridiplantae</taxon>
        <taxon>Streptophyta</taxon>
        <taxon>Embryophyta</taxon>
        <taxon>Tracheophyta</taxon>
        <taxon>Spermatophyta</taxon>
        <taxon>Magnoliopsida</taxon>
        <taxon>Liliopsida</taxon>
        <taxon>Poales</taxon>
        <taxon>Poaceae</taxon>
        <taxon>BOP clade</taxon>
        <taxon>Oryzoideae</taxon>
        <taxon>Oryzeae</taxon>
        <taxon>Oryzinae</taxon>
        <taxon>Oryza</taxon>
    </lineage>
</organism>
<keyword evidence="2" id="KW-0472">Membrane</keyword>
<gene>
    <name evidence="3" type="ORF">YJ_22</name>
</gene>
<evidence type="ECO:0000256" key="2">
    <source>
        <dbReference type="SAM" id="Phobius"/>
    </source>
</evidence>
<evidence type="ECO:0000256" key="1">
    <source>
        <dbReference type="SAM" id="MobiDB-lite"/>
    </source>
</evidence>
<proteinExistence type="predicted"/>
<evidence type="ECO:0000313" key="3">
    <source>
        <dbReference type="EMBL" id="ASR75356.1"/>
    </source>
</evidence>
<sequence>MSSASSVASPSAAREGGSSSTRDVEQQKSVAAVGASSPKLNGAESFGGRWRTSSASSVASPSAEAEGETSSMRDVAEQKPDCRGAANANHKQNELVTDTIKKRLNIRKKNPSMAAASFDGAAGGALGMHAVSRKFGALGVLFIVAMASIVLTGK</sequence>
<dbReference type="EMBL" id="MF503971">
    <property type="protein sequence ID" value="ASR75356.1"/>
    <property type="molecule type" value="Genomic_DNA"/>
</dbReference>